<feature type="compositionally biased region" description="Basic and acidic residues" evidence="3">
    <location>
        <begin position="1"/>
        <end position="12"/>
    </location>
</feature>
<feature type="domain" description="C3HC-type" evidence="4">
    <location>
        <begin position="77"/>
        <end position="201"/>
    </location>
</feature>
<dbReference type="EMBL" id="JACGCM010000671">
    <property type="protein sequence ID" value="KAF6168988.1"/>
    <property type="molecule type" value="Genomic_DNA"/>
</dbReference>
<dbReference type="PANTHER" id="PTHR15835">
    <property type="entry name" value="NUCLEAR-INTERACTING PARTNER OF ALK"/>
    <property type="match status" value="1"/>
</dbReference>
<proteinExistence type="predicted"/>
<dbReference type="GO" id="GO:0008270">
    <property type="term" value="F:zinc ion binding"/>
    <property type="evidence" value="ECO:0007669"/>
    <property type="project" value="InterPro"/>
</dbReference>
<feature type="region of interest" description="Disordered" evidence="3">
    <location>
        <begin position="1"/>
        <end position="51"/>
    </location>
</feature>
<comment type="subcellular location">
    <subcellularLocation>
        <location evidence="1">Nucleus</location>
    </subcellularLocation>
</comment>
<accession>A0A7J7NPY5</accession>
<evidence type="ECO:0000256" key="3">
    <source>
        <dbReference type="SAM" id="MobiDB-lite"/>
    </source>
</evidence>
<organism evidence="5 6">
    <name type="scientific">Kingdonia uniflora</name>
    <dbReference type="NCBI Taxonomy" id="39325"/>
    <lineage>
        <taxon>Eukaryota</taxon>
        <taxon>Viridiplantae</taxon>
        <taxon>Streptophyta</taxon>
        <taxon>Embryophyta</taxon>
        <taxon>Tracheophyta</taxon>
        <taxon>Spermatophyta</taxon>
        <taxon>Magnoliopsida</taxon>
        <taxon>Ranunculales</taxon>
        <taxon>Circaeasteraceae</taxon>
        <taxon>Kingdonia</taxon>
    </lineage>
</organism>
<reference evidence="5 6" key="1">
    <citation type="journal article" date="2020" name="IScience">
        <title>Genome Sequencing of the Endangered Kingdonia uniflora (Circaeasteraceae, Ranunculales) Reveals Potential Mechanisms of Evolutionary Specialization.</title>
        <authorList>
            <person name="Sun Y."/>
            <person name="Deng T."/>
            <person name="Zhang A."/>
            <person name="Moore M.J."/>
            <person name="Landis J.B."/>
            <person name="Lin N."/>
            <person name="Zhang H."/>
            <person name="Zhang X."/>
            <person name="Huang J."/>
            <person name="Zhang X."/>
            <person name="Sun H."/>
            <person name="Wang H."/>
        </authorList>
    </citation>
    <scope>NUCLEOTIDE SEQUENCE [LARGE SCALE GENOMIC DNA]</scope>
    <source>
        <strain evidence="5">TB1705</strain>
        <tissue evidence="5">Leaf</tissue>
    </source>
</reference>
<dbReference type="Proteomes" id="UP000541444">
    <property type="component" value="Unassembled WGS sequence"/>
</dbReference>
<name>A0A7J7NPY5_9MAGN</name>
<evidence type="ECO:0000259" key="4">
    <source>
        <dbReference type="Pfam" id="PF07967"/>
    </source>
</evidence>
<evidence type="ECO:0000313" key="6">
    <source>
        <dbReference type="Proteomes" id="UP000541444"/>
    </source>
</evidence>
<protein>
    <recommendedName>
        <fullName evidence="4">C3HC-type domain-containing protein</fullName>
    </recommendedName>
</protein>
<dbReference type="Pfam" id="PF07967">
    <property type="entry name" value="zf-C3HC"/>
    <property type="match status" value="1"/>
</dbReference>
<dbReference type="AlphaFoldDB" id="A0A7J7NPY5"/>
<evidence type="ECO:0000256" key="1">
    <source>
        <dbReference type="ARBA" id="ARBA00004123"/>
    </source>
</evidence>
<comment type="caution">
    <text evidence="5">The sequence shown here is derived from an EMBL/GenBank/DDBJ whole genome shotgun (WGS) entry which is preliminary data.</text>
</comment>
<dbReference type="InterPro" id="IPR012935">
    <property type="entry name" value="NuBaID_N"/>
</dbReference>
<gene>
    <name evidence="5" type="ORF">GIB67_038485</name>
</gene>
<dbReference type="OrthoDB" id="614844at2759"/>
<keyword evidence="6" id="KW-1185">Reference proteome</keyword>
<dbReference type="GO" id="GO:0005634">
    <property type="term" value="C:nucleus"/>
    <property type="evidence" value="ECO:0007669"/>
    <property type="project" value="UniProtKB-SubCell"/>
</dbReference>
<sequence length="256" mass="28134">MTDKDSSSEKRFNSVMDKLFRGPKRKSTTSASGDQNSRGKKRGNSVVGGGGRVMGFKRSAVPVGSLSISSKTPICRPWDRGDLMKRVATFKSMTWFGKPKVVNAINCALRGWINVEMDIIACEACGIRLLFSTPSSWTHQQIEKAAAVFSLKLDNGHKLLCPWIDNACEETLAQFPPTPGPALVDGYKERSRALIQILALPVISSSAINYMKGPQLESFLNQPSTLEFDLGFGNTCRTEVLGNEQEAISANFYYQV</sequence>
<evidence type="ECO:0000256" key="2">
    <source>
        <dbReference type="ARBA" id="ARBA00023242"/>
    </source>
</evidence>
<evidence type="ECO:0000313" key="5">
    <source>
        <dbReference type="EMBL" id="KAF6168988.1"/>
    </source>
</evidence>
<keyword evidence="2" id="KW-0539">Nucleus</keyword>
<dbReference type="PANTHER" id="PTHR15835:SF6">
    <property type="entry name" value="ZINC FINGER C3HC-TYPE PROTEIN 1"/>
    <property type="match status" value="1"/>
</dbReference>